<sequence length="171" mass="19114">MDSCTMEAGASGADQTLCPVARAQALVGDRFTVVILRELFMGNGRFEQLQCQADVTPQMLATRLKKLETLGLLERRAYSTRPLRHEYVLTPMGLAFHPVLLALRAWGETWLKSGEEKVAVRYVHNPCGADPGLGPTCQNCGEVMRRDDLTSTLDEAYAAERDKRWADFKPR</sequence>
<keyword evidence="3" id="KW-0804">Transcription</keyword>
<dbReference type="InterPro" id="IPR036388">
    <property type="entry name" value="WH-like_DNA-bd_sf"/>
</dbReference>
<accession>A0A1H7XKQ2</accession>
<evidence type="ECO:0000256" key="3">
    <source>
        <dbReference type="ARBA" id="ARBA00023163"/>
    </source>
</evidence>
<evidence type="ECO:0000313" key="5">
    <source>
        <dbReference type="EMBL" id="SEM34502.1"/>
    </source>
</evidence>
<dbReference type="Gene3D" id="1.10.10.10">
    <property type="entry name" value="Winged helix-like DNA-binding domain superfamily/Winged helix DNA-binding domain"/>
    <property type="match status" value="1"/>
</dbReference>
<dbReference type="SUPFAM" id="SSF46785">
    <property type="entry name" value="Winged helix' DNA-binding domain"/>
    <property type="match status" value="1"/>
</dbReference>
<dbReference type="AlphaFoldDB" id="A0A1H7XKQ2"/>
<proteinExistence type="predicted"/>
<reference evidence="6" key="1">
    <citation type="submission" date="2016-10" db="EMBL/GenBank/DDBJ databases">
        <authorList>
            <person name="Varghese N."/>
            <person name="Submissions S."/>
        </authorList>
    </citation>
    <scope>NUCLEOTIDE SEQUENCE [LARGE SCALE GENOMIC DNA]</scope>
    <source>
        <strain evidence="6">LMG 26383,CCUG 61248,R- 45681</strain>
    </source>
</reference>
<dbReference type="GO" id="GO:0003677">
    <property type="term" value="F:DNA binding"/>
    <property type="evidence" value="ECO:0007669"/>
    <property type="project" value="UniProtKB-KW"/>
</dbReference>
<dbReference type="InterPro" id="IPR036390">
    <property type="entry name" value="WH_DNA-bd_sf"/>
</dbReference>
<keyword evidence="6" id="KW-1185">Reference proteome</keyword>
<dbReference type="InterPro" id="IPR002577">
    <property type="entry name" value="HTH_HxlR"/>
</dbReference>
<evidence type="ECO:0000256" key="1">
    <source>
        <dbReference type="ARBA" id="ARBA00023015"/>
    </source>
</evidence>
<feature type="domain" description="HTH hxlR-type" evidence="4">
    <location>
        <begin position="18"/>
        <end position="115"/>
    </location>
</feature>
<evidence type="ECO:0000313" key="6">
    <source>
        <dbReference type="Proteomes" id="UP000199664"/>
    </source>
</evidence>
<dbReference type="Proteomes" id="UP000199664">
    <property type="component" value="Unassembled WGS sequence"/>
</dbReference>
<keyword evidence="2 5" id="KW-0238">DNA-binding</keyword>
<protein>
    <submittedName>
        <fullName evidence="5">DNA-binding transcriptional regulator, HxlR family</fullName>
    </submittedName>
</protein>
<dbReference type="PANTHER" id="PTHR33204">
    <property type="entry name" value="TRANSCRIPTIONAL REGULATOR, MARR FAMILY"/>
    <property type="match status" value="1"/>
</dbReference>
<evidence type="ECO:0000259" key="4">
    <source>
        <dbReference type="PROSITE" id="PS51118"/>
    </source>
</evidence>
<dbReference type="PROSITE" id="PS51118">
    <property type="entry name" value="HTH_HXLR"/>
    <property type="match status" value="1"/>
</dbReference>
<dbReference type="RefSeq" id="WP_091840944.1">
    <property type="nucleotide sequence ID" value="NZ_FOAN01000010.1"/>
</dbReference>
<dbReference type="PANTHER" id="PTHR33204:SF18">
    <property type="entry name" value="TRANSCRIPTIONAL REGULATORY PROTEIN"/>
    <property type="match status" value="1"/>
</dbReference>
<organism evidence="5 6">
    <name type="scientific">Bosea lupini</name>
    <dbReference type="NCBI Taxonomy" id="1036779"/>
    <lineage>
        <taxon>Bacteria</taxon>
        <taxon>Pseudomonadati</taxon>
        <taxon>Pseudomonadota</taxon>
        <taxon>Alphaproteobacteria</taxon>
        <taxon>Hyphomicrobiales</taxon>
        <taxon>Boseaceae</taxon>
        <taxon>Bosea</taxon>
    </lineage>
</organism>
<dbReference type="STRING" id="1036779.SAMN04515666_11072"/>
<evidence type="ECO:0000256" key="2">
    <source>
        <dbReference type="ARBA" id="ARBA00023125"/>
    </source>
</evidence>
<name>A0A1H7XKQ2_9HYPH</name>
<keyword evidence="1" id="KW-0805">Transcription regulation</keyword>
<dbReference type="Pfam" id="PF01638">
    <property type="entry name" value="HxlR"/>
    <property type="match status" value="1"/>
</dbReference>
<dbReference type="OrthoDB" id="9782219at2"/>
<dbReference type="EMBL" id="FOAN01000010">
    <property type="protein sequence ID" value="SEM34502.1"/>
    <property type="molecule type" value="Genomic_DNA"/>
</dbReference>
<gene>
    <name evidence="5" type="ORF">SAMN04515666_11072</name>
</gene>